<accession>A0A0C1NBM2</accession>
<dbReference type="InterPro" id="IPR007890">
    <property type="entry name" value="CHASE2"/>
</dbReference>
<sequence length="628" mass="71212">MPPEFWKRIEEEITIWRVGALPGILVIGLVIATRLVGSMQSLEWLVFDNFLRLRPQEPVDERIIIIGINEEDIRSLGTYPIPDKDIASLLRKLHSLNPRAIGLDLFRDLPVEPGHGKLSVAFQELKNVIAIEKVLPERVPPPIELPEEQVGFADQIIDTDGKLRRSLLATPTIKGYKLSLSLKLATAYLNQDGFYLENGIDDENTVRFDKTEIPRFLSNSGGYIQADDGGVQVLLNFRSGEKRFRTLSLQDIKTGNFKPEWLRDRIVIIGVVASSVKDWLTTSAIASTKPAPGRIYGVELLAHTTSQIISSVLDRRALLQTWSEGQEYLWIVCWGLLGILFARLTKLPFINLLAVVFASLHLVFASYILLIVWGFWVPIVPTILVLVLNGVGMTALYQYDQALRTRINAHLTLIERTFETIHNGPLQTLAKTLKLIGDRDLPPNELVFQIETELEKLNYELRGIYEFLQQEPITQDSCLYLKKGLLLNLQEPIHEVLYQVYSSTLERDFPCFKTLRVKIRSFDPISDRCLSIEQKLGLCRFLEEALCNVGKHARGVTRLEVTCTSHEGWCTLSIVDNGLGINSSKEGRGTQQFRNLAKQLKGKYRRCPCFPKGTLCELSWPVTKFCCW</sequence>
<proteinExistence type="predicted"/>
<organism evidence="4">
    <name type="scientific">Tolypothrix bouteillei VB521301</name>
    <dbReference type="NCBI Taxonomy" id="1479485"/>
    <lineage>
        <taxon>Bacteria</taxon>
        <taxon>Bacillati</taxon>
        <taxon>Cyanobacteriota</taxon>
        <taxon>Cyanophyceae</taxon>
        <taxon>Nostocales</taxon>
        <taxon>Tolypothrichaceae</taxon>
        <taxon>Tolypothrix</taxon>
    </lineage>
</organism>
<evidence type="ECO:0000259" key="2">
    <source>
        <dbReference type="SMART" id="SM01080"/>
    </source>
</evidence>
<dbReference type="STRING" id="1479485.DA73_0215285"/>
<dbReference type="Pfam" id="PF05226">
    <property type="entry name" value="CHASE2"/>
    <property type="match status" value="1"/>
</dbReference>
<dbReference type="SMART" id="SM01080">
    <property type="entry name" value="CHASE2"/>
    <property type="match status" value="1"/>
</dbReference>
<dbReference type="RefSeq" id="WP_038082458.1">
    <property type="nucleotide sequence ID" value="NZ_JHEG04000001.1"/>
</dbReference>
<reference evidence="3" key="2">
    <citation type="submission" date="2019-11" db="EMBL/GenBank/DDBJ databases">
        <title>Improved Assembly of Tolypothrix boutellei genome.</title>
        <authorList>
            <person name="Sarangi A.N."/>
            <person name="Mukherjee M."/>
            <person name="Ghosh S."/>
            <person name="Singh D."/>
            <person name="Das A."/>
            <person name="Kant S."/>
            <person name="Prusty A."/>
            <person name="Tripathy S."/>
        </authorList>
    </citation>
    <scope>NUCLEOTIDE SEQUENCE</scope>
    <source>
        <strain evidence="3">VB521301</strain>
    </source>
</reference>
<feature type="transmembrane region" description="Helical" evidence="1">
    <location>
        <begin position="379"/>
        <end position="397"/>
    </location>
</feature>
<evidence type="ECO:0000256" key="1">
    <source>
        <dbReference type="SAM" id="Phobius"/>
    </source>
</evidence>
<dbReference type="GO" id="GO:0016301">
    <property type="term" value="F:kinase activity"/>
    <property type="evidence" value="ECO:0007669"/>
    <property type="project" value="UniProtKB-KW"/>
</dbReference>
<keyword evidence="4" id="KW-0418">Kinase</keyword>
<keyword evidence="5" id="KW-1185">Reference proteome</keyword>
<name>A0A0C1NBM2_9CYAN</name>
<evidence type="ECO:0000313" key="5">
    <source>
        <dbReference type="Proteomes" id="UP000029738"/>
    </source>
</evidence>
<dbReference type="Proteomes" id="UP000029738">
    <property type="component" value="Unassembled WGS sequence"/>
</dbReference>
<feature type="transmembrane region" description="Helical" evidence="1">
    <location>
        <begin position="352"/>
        <end position="373"/>
    </location>
</feature>
<dbReference type="InterPro" id="IPR036890">
    <property type="entry name" value="HATPase_C_sf"/>
</dbReference>
<keyword evidence="1" id="KW-0812">Transmembrane</keyword>
<comment type="caution">
    <text evidence="4">The sequence shown here is derived from an EMBL/GenBank/DDBJ whole genome shotgun (WGS) entry which is preliminary data.</text>
</comment>
<dbReference type="OrthoDB" id="337251at2"/>
<keyword evidence="1" id="KW-0472">Membrane</keyword>
<dbReference type="AlphaFoldDB" id="A0A0C1NBM2"/>
<keyword evidence="4" id="KW-0808">Transferase</keyword>
<dbReference type="EMBL" id="JHEG04000001">
    <property type="protein sequence ID" value="KAF3885931.1"/>
    <property type="molecule type" value="Genomic_DNA"/>
</dbReference>
<evidence type="ECO:0000313" key="3">
    <source>
        <dbReference type="EMBL" id="KAF3885931.1"/>
    </source>
</evidence>
<feature type="transmembrane region" description="Helical" evidence="1">
    <location>
        <begin position="15"/>
        <end position="36"/>
    </location>
</feature>
<feature type="transmembrane region" description="Helical" evidence="1">
    <location>
        <begin position="328"/>
        <end position="345"/>
    </location>
</feature>
<dbReference type="SUPFAM" id="SSF55874">
    <property type="entry name" value="ATPase domain of HSP90 chaperone/DNA topoisomerase II/histidine kinase"/>
    <property type="match status" value="1"/>
</dbReference>
<reference evidence="4" key="1">
    <citation type="journal article" date="2015" name="Genome Announc.">
        <title>Draft Genome Sequence of Tolypothrix boutellei Strain VB521301.</title>
        <authorList>
            <person name="Chandrababunaidu M.M."/>
            <person name="Singh D."/>
            <person name="Sen D."/>
            <person name="Bhan S."/>
            <person name="Das S."/>
            <person name="Gupta A."/>
            <person name="Adhikary S.P."/>
            <person name="Tripathy S."/>
        </authorList>
    </citation>
    <scope>NUCLEOTIDE SEQUENCE</scope>
    <source>
        <strain evidence="4">VB521301</strain>
    </source>
</reference>
<feature type="domain" description="CHASE2" evidence="2">
    <location>
        <begin position="39"/>
        <end position="341"/>
    </location>
</feature>
<gene>
    <name evidence="4" type="ORF">DA73_0215285</name>
    <name evidence="3" type="ORF">DA73_0400010965</name>
</gene>
<dbReference type="Gene3D" id="3.30.565.10">
    <property type="entry name" value="Histidine kinase-like ATPase, C-terminal domain"/>
    <property type="match status" value="1"/>
</dbReference>
<evidence type="ECO:0000313" key="4">
    <source>
        <dbReference type="EMBL" id="KIE10026.1"/>
    </source>
</evidence>
<protein>
    <submittedName>
        <fullName evidence="3">CHASE2 domain-containing protein</fullName>
    </submittedName>
    <submittedName>
        <fullName evidence="4">Histidine kinase</fullName>
    </submittedName>
</protein>
<keyword evidence="1" id="KW-1133">Transmembrane helix</keyword>
<dbReference type="EMBL" id="JHEG02000048">
    <property type="protein sequence ID" value="KIE10026.1"/>
    <property type="molecule type" value="Genomic_DNA"/>
</dbReference>